<name>A0A444WDL4_9FLAO</name>
<evidence type="ECO:0000313" key="2">
    <source>
        <dbReference type="EMBL" id="RYJ43899.1"/>
    </source>
</evidence>
<reference evidence="2 3" key="1">
    <citation type="submission" date="2014-12" db="EMBL/GenBank/DDBJ databases">
        <title>Genome sequence of Flavobacterium beibuense RSKm HC5.</title>
        <authorList>
            <person name="Kim J.F."/>
            <person name="Song J.Y."/>
            <person name="Kwak M.-J."/>
            <person name="Lee S.-W."/>
        </authorList>
    </citation>
    <scope>NUCLEOTIDE SEQUENCE [LARGE SCALE GENOMIC DNA]</scope>
    <source>
        <strain evidence="2 3">RSKm HC5</strain>
    </source>
</reference>
<gene>
    <name evidence="2" type="ORF">NU09_1407</name>
</gene>
<feature type="transmembrane region" description="Helical" evidence="1">
    <location>
        <begin position="12"/>
        <end position="31"/>
    </location>
</feature>
<dbReference type="EMBL" id="JUIW01000004">
    <property type="protein sequence ID" value="RYJ43899.1"/>
    <property type="molecule type" value="Genomic_DNA"/>
</dbReference>
<dbReference type="Proteomes" id="UP000289775">
    <property type="component" value="Unassembled WGS sequence"/>
</dbReference>
<proteinExistence type="predicted"/>
<keyword evidence="1" id="KW-1133">Transmembrane helix</keyword>
<keyword evidence="1" id="KW-0812">Transmembrane</keyword>
<feature type="transmembrane region" description="Helical" evidence="1">
    <location>
        <begin position="74"/>
        <end position="92"/>
    </location>
</feature>
<organism evidence="2 3">
    <name type="scientific">Flavobacterium beibuense</name>
    <dbReference type="NCBI Taxonomy" id="657326"/>
    <lineage>
        <taxon>Bacteria</taxon>
        <taxon>Pseudomonadati</taxon>
        <taxon>Bacteroidota</taxon>
        <taxon>Flavobacteriia</taxon>
        <taxon>Flavobacteriales</taxon>
        <taxon>Flavobacteriaceae</taxon>
        <taxon>Flavobacterium</taxon>
    </lineage>
</organism>
<comment type="caution">
    <text evidence="2">The sequence shown here is derived from an EMBL/GenBank/DDBJ whole genome shotgun (WGS) entry which is preliminary data.</text>
</comment>
<protein>
    <submittedName>
        <fullName evidence="2">Uncharacterized protein</fullName>
    </submittedName>
</protein>
<dbReference type="AlphaFoldDB" id="A0A444WDL4"/>
<keyword evidence="3" id="KW-1185">Reference proteome</keyword>
<accession>A0A444WDL4</accession>
<keyword evidence="1" id="KW-0472">Membrane</keyword>
<evidence type="ECO:0000313" key="3">
    <source>
        <dbReference type="Proteomes" id="UP000289775"/>
    </source>
</evidence>
<sequence length="105" mass="12547">MNFEKITYVFNLIYLVLILGITGFHIYHKLVKKEKLWSGTHKLMEAVSFIMYCGIYSGMHIFKTPKQPENNFYFIFYKCVIVSIVIMTLITSRQLMKKYKLRYEG</sequence>
<evidence type="ECO:0000256" key="1">
    <source>
        <dbReference type="SAM" id="Phobius"/>
    </source>
</evidence>
<feature type="transmembrane region" description="Helical" evidence="1">
    <location>
        <begin position="43"/>
        <end position="62"/>
    </location>
</feature>